<accession>A0A5A9W0K8</accession>
<evidence type="ECO:0000313" key="2">
    <source>
        <dbReference type="EMBL" id="KAA0874093.1"/>
    </source>
</evidence>
<dbReference type="AlphaFoldDB" id="A0A5A9W0K8"/>
<dbReference type="OrthoDB" id="5813333at2"/>
<dbReference type="PANTHER" id="PTHR43384:SF13">
    <property type="entry name" value="SLR0110 PROTEIN"/>
    <property type="match status" value="1"/>
</dbReference>
<dbReference type="GO" id="GO:0009898">
    <property type="term" value="C:cytoplasmic side of plasma membrane"/>
    <property type="evidence" value="ECO:0007669"/>
    <property type="project" value="TreeGrafter"/>
</dbReference>
<keyword evidence="3" id="KW-1185">Reference proteome</keyword>
<dbReference type="SUPFAM" id="SSF52172">
    <property type="entry name" value="CheY-like"/>
    <property type="match status" value="1"/>
</dbReference>
<dbReference type="InterPro" id="IPR027417">
    <property type="entry name" value="P-loop_NTPase"/>
</dbReference>
<dbReference type="Gene3D" id="3.40.50.2300">
    <property type="match status" value="1"/>
</dbReference>
<reference evidence="2 3" key="1">
    <citation type="submission" date="2019-03" db="EMBL/GenBank/DDBJ databases">
        <title>Nitrincola sp. nov. isolated from an Indian soda lake.</title>
        <authorList>
            <person name="Joshi A."/>
            <person name="Thite S.V."/>
            <person name="Joseph N."/>
            <person name="Dhotre D."/>
            <person name="Moorthy M."/>
            <person name="Shouche Y.S."/>
        </authorList>
    </citation>
    <scope>NUCLEOTIDE SEQUENCE [LARGE SCALE GENOMIC DNA]</scope>
    <source>
        <strain evidence="2 3">MEB193</strain>
    </source>
</reference>
<feature type="domain" description="Pilus assembly protein TadZ N-terminal" evidence="1">
    <location>
        <begin position="1"/>
        <end position="126"/>
    </location>
</feature>
<dbReference type="PANTHER" id="PTHR43384">
    <property type="entry name" value="SEPTUM SITE-DETERMINING PROTEIN MIND HOMOLOG, CHLOROPLASTIC-RELATED"/>
    <property type="match status" value="1"/>
</dbReference>
<dbReference type="Pfam" id="PF16968">
    <property type="entry name" value="TadZ_N"/>
    <property type="match status" value="1"/>
</dbReference>
<name>A0A5A9W0K8_9GAMM</name>
<evidence type="ECO:0000313" key="3">
    <source>
        <dbReference type="Proteomes" id="UP000325302"/>
    </source>
</evidence>
<evidence type="ECO:0000259" key="1">
    <source>
        <dbReference type="Pfam" id="PF16968"/>
    </source>
</evidence>
<dbReference type="InterPro" id="IPR031580">
    <property type="entry name" value="TadZ_N"/>
</dbReference>
<proteinExistence type="predicted"/>
<dbReference type="Proteomes" id="UP000325302">
    <property type="component" value="Unassembled WGS sequence"/>
</dbReference>
<comment type="caution">
    <text evidence="2">The sequence shown here is derived from an EMBL/GenBank/DDBJ whole genome shotgun (WGS) entry which is preliminary data.</text>
</comment>
<gene>
    <name evidence="2" type="ORF">E1H14_09960</name>
</gene>
<dbReference type="GO" id="GO:0016887">
    <property type="term" value="F:ATP hydrolysis activity"/>
    <property type="evidence" value="ECO:0007669"/>
    <property type="project" value="TreeGrafter"/>
</dbReference>
<dbReference type="GO" id="GO:0005524">
    <property type="term" value="F:ATP binding"/>
    <property type="evidence" value="ECO:0007669"/>
    <property type="project" value="TreeGrafter"/>
</dbReference>
<dbReference type="RefSeq" id="WP_149391325.1">
    <property type="nucleotide sequence ID" value="NZ_SMRS01000007.1"/>
</dbReference>
<protein>
    <submittedName>
        <fullName evidence="2">Pilus assembly protein</fullName>
    </submittedName>
</protein>
<dbReference type="EMBL" id="SMRS01000007">
    <property type="protein sequence ID" value="KAA0874093.1"/>
    <property type="molecule type" value="Genomic_DNA"/>
</dbReference>
<dbReference type="InterPro" id="IPR011006">
    <property type="entry name" value="CheY-like_superfamily"/>
</dbReference>
<dbReference type="SUPFAM" id="SSF52540">
    <property type="entry name" value="P-loop containing nucleoside triphosphate hydrolases"/>
    <property type="match status" value="1"/>
</dbReference>
<organism evidence="2 3">
    <name type="scientific">Nitrincola tapanii</name>
    <dbReference type="NCBI Taxonomy" id="1708751"/>
    <lineage>
        <taxon>Bacteria</taxon>
        <taxon>Pseudomonadati</taxon>
        <taxon>Pseudomonadota</taxon>
        <taxon>Gammaproteobacteria</taxon>
        <taxon>Oceanospirillales</taxon>
        <taxon>Oceanospirillaceae</taxon>
        <taxon>Nitrincola</taxon>
    </lineage>
</organism>
<dbReference type="GO" id="GO:0051782">
    <property type="term" value="P:negative regulation of cell division"/>
    <property type="evidence" value="ECO:0007669"/>
    <property type="project" value="TreeGrafter"/>
</dbReference>
<dbReference type="GO" id="GO:0005829">
    <property type="term" value="C:cytosol"/>
    <property type="evidence" value="ECO:0007669"/>
    <property type="project" value="TreeGrafter"/>
</dbReference>
<dbReference type="InterPro" id="IPR050625">
    <property type="entry name" value="ParA/MinD_ATPase"/>
</dbReference>
<sequence length="392" mass="43230">MEHTFIACTSNDSDVEWLQNALASLGQLVKCSDHIDEMTALVDVTEAHVVFIGLDPENIVSRCGLIESLLEVRPMLSIIAVGDGLDNQLVISSMRAGARDFITYGLRSSEVLALVRRLISKLPAISLHKRELGSVYTLYGSDASADSSLLATHLAVYLCQNPGDALLLDLALPMGCAYDYLGLQPTFNFEDALRNLRRMDISLIQSAVSQHKEKLYVLGLMHDSQALQRCSSAEVYLLLGVLRQHFKHIVINVCGQPDSEALMAMIARSDQLLWYADQSVSTCRRNLAQLEIWRERSLVPEKTGLVIDRYISSVAPDKKTLAESFGLPLAAVIPDQSVSRLRCKNAGQSMFDLMRGDSLSRSVIKLAHILTNQKGITQSSSTLIGKLKEWIG</sequence>
<dbReference type="Gene3D" id="3.40.50.300">
    <property type="entry name" value="P-loop containing nucleotide triphosphate hydrolases"/>
    <property type="match status" value="1"/>
</dbReference>